<dbReference type="InterPro" id="IPR002227">
    <property type="entry name" value="Tyrosinase_Cu-bd"/>
</dbReference>
<dbReference type="PANTHER" id="PTHR11474:SF125">
    <property type="entry name" value="N-ACETYL-6-HYDROXYTRYPTOPHAN OXIDASE IVOB-RELATED"/>
    <property type="match status" value="1"/>
</dbReference>
<dbReference type="EMBL" id="WNWQ01000248">
    <property type="protein sequence ID" value="KAE9972937.1"/>
    <property type="molecule type" value="Genomic_DNA"/>
</dbReference>
<reference evidence="7 9" key="1">
    <citation type="submission" date="2018-12" db="EMBL/GenBank/DDBJ databases">
        <title>Venturia inaequalis Genome Resource.</title>
        <authorList>
            <person name="Lichtner F.J."/>
        </authorList>
    </citation>
    <scope>NUCLEOTIDE SEQUENCE [LARGE SCALE GENOMIC DNA]</scope>
    <source>
        <strain evidence="7 9">120213</strain>
        <strain evidence="6">Bline_iso_100314</strain>
        <strain evidence="8 10">DMI_063113</strain>
    </source>
</reference>
<feature type="signal peptide" evidence="3">
    <location>
        <begin position="1"/>
        <end position="20"/>
    </location>
</feature>
<organism evidence="7 9">
    <name type="scientific">Venturia inaequalis</name>
    <name type="common">Apple scab fungus</name>
    <dbReference type="NCBI Taxonomy" id="5025"/>
    <lineage>
        <taxon>Eukaryota</taxon>
        <taxon>Fungi</taxon>
        <taxon>Dikarya</taxon>
        <taxon>Ascomycota</taxon>
        <taxon>Pezizomycotina</taxon>
        <taxon>Dothideomycetes</taxon>
        <taxon>Pleosporomycetidae</taxon>
        <taxon>Venturiales</taxon>
        <taxon>Venturiaceae</taxon>
        <taxon>Venturia</taxon>
    </lineage>
</organism>
<keyword evidence="10" id="KW-1185">Reference proteome</keyword>
<proteinExistence type="predicted"/>
<feature type="domain" description="Tyrosinase copper-binding" evidence="4">
    <location>
        <begin position="115"/>
        <end position="132"/>
    </location>
</feature>
<accession>A0A8H3Z1L5</accession>
<evidence type="ECO:0000313" key="10">
    <source>
        <dbReference type="Proteomes" id="UP000490939"/>
    </source>
</evidence>
<dbReference type="PRINTS" id="PR00092">
    <property type="entry name" value="TYROSINASE"/>
</dbReference>
<evidence type="ECO:0000256" key="3">
    <source>
        <dbReference type="SAM" id="SignalP"/>
    </source>
</evidence>
<dbReference type="InterPro" id="IPR050316">
    <property type="entry name" value="Tyrosinase/Hemocyanin"/>
</dbReference>
<evidence type="ECO:0000256" key="2">
    <source>
        <dbReference type="ARBA" id="ARBA00023002"/>
    </source>
</evidence>
<dbReference type="PROSITE" id="PS00498">
    <property type="entry name" value="TYROSINASE_2"/>
    <property type="match status" value="1"/>
</dbReference>
<evidence type="ECO:0000313" key="6">
    <source>
        <dbReference type="EMBL" id="KAE9972937.1"/>
    </source>
</evidence>
<dbReference type="GO" id="GO:0016491">
    <property type="term" value="F:oxidoreductase activity"/>
    <property type="evidence" value="ECO:0007669"/>
    <property type="project" value="UniProtKB-KW"/>
</dbReference>
<dbReference type="PROSITE" id="PS00497">
    <property type="entry name" value="TYROSINASE_1"/>
    <property type="match status" value="1"/>
</dbReference>
<dbReference type="Proteomes" id="UP000433883">
    <property type="component" value="Unassembled WGS sequence"/>
</dbReference>
<dbReference type="PANTHER" id="PTHR11474">
    <property type="entry name" value="TYROSINASE FAMILY MEMBER"/>
    <property type="match status" value="1"/>
</dbReference>
<gene>
    <name evidence="6" type="ORF">BLS_003817</name>
    <name evidence="8" type="ORF">EG327_009223</name>
    <name evidence="7" type="ORF">EG328_011350</name>
</gene>
<sequence>MKSSTLFLAIASCLLNTVSASTNSTLDAIVESADANIRAILEARTSDSSATCTSNNVAVRKEWSALSSTEKTEYITAVKCMMSTTAITPLSAAPGVRSRFDDFGALHVNQTASIHWTSNFFTWHRYYTWLYEKVLRDECGYTGYQPYWDWSSTDTLEAHPLFDGSDTSLSGNGEAVVHSSYVLIPTPTVLNSTTESGTGGGCLTSGPFANLTVNLGPHGSPVSDGLAYNPRCLTRDFRNDALVADLNYDAVTAVMMKEDLQSYSDLIGAGTGLHAAGHTAQGGFQDDLWASAQDPAFVFHHGQVDRVWSIWQAINQTVRTQEVSDTLTIKDSPASAKGTLETVVSMGFLADDMTIGQLSSTIDGPFCYIYA</sequence>
<dbReference type="Proteomes" id="UP000490939">
    <property type="component" value="Unassembled WGS sequence"/>
</dbReference>
<dbReference type="InterPro" id="IPR008922">
    <property type="entry name" value="Di-copper_centre_dom_sf"/>
</dbReference>
<dbReference type="EMBL" id="WNWS01000083">
    <property type="protein sequence ID" value="KAE9981894.1"/>
    <property type="molecule type" value="Genomic_DNA"/>
</dbReference>
<feature type="domain" description="Tyrosinase copper-binding" evidence="5">
    <location>
        <begin position="294"/>
        <end position="305"/>
    </location>
</feature>
<dbReference type="Gene3D" id="1.10.1280.10">
    <property type="entry name" value="Di-copper center containing domain from catechol oxidase"/>
    <property type="match status" value="1"/>
</dbReference>
<feature type="chain" id="PRO_5044691078" description="Tyrosinase copper-binding domain-containing protein" evidence="3">
    <location>
        <begin position="21"/>
        <end position="371"/>
    </location>
</feature>
<evidence type="ECO:0000313" key="7">
    <source>
        <dbReference type="EMBL" id="KAE9981894.1"/>
    </source>
</evidence>
<keyword evidence="2" id="KW-0560">Oxidoreductase</keyword>
<comment type="caution">
    <text evidence="7">The sequence shown here is derived from an EMBL/GenBank/DDBJ whole genome shotgun (WGS) entry which is preliminary data.</text>
</comment>
<dbReference type="AlphaFoldDB" id="A0A8H3Z1L5"/>
<dbReference type="GO" id="GO:0046872">
    <property type="term" value="F:metal ion binding"/>
    <property type="evidence" value="ECO:0007669"/>
    <property type="project" value="UniProtKB-KW"/>
</dbReference>
<evidence type="ECO:0000313" key="8">
    <source>
        <dbReference type="EMBL" id="KAE9992388.1"/>
    </source>
</evidence>
<dbReference type="SUPFAM" id="SSF48056">
    <property type="entry name" value="Di-copper centre-containing domain"/>
    <property type="match status" value="1"/>
</dbReference>
<keyword evidence="1" id="KW-0479">Metal-binding</keyword>
<evidence type="ECO:0000259" key="4">
    <source>
        <dbReference type="PROSITE" id="PS00497"/>
    </source>
</evidence>
<name>A0A8H3Z1L5_VENIN</name>
<evidence type="ECO:0000256" key="1">
    <source>
        <dbReference type="ARBA" id="ARBA00022723"/>
    </source>
</evidence>
<protein>
    <recommendedName>
        <fullName evidence="4 5">Tyrosinase copper-binding domain-containing protein</fullName>
    </recommendedName>
</protein>
<evidence type="ECO:0000313" key="9">
    <source>
        <dbReference type="Proteomes" id="UP000447873"/>
    </source>
</evidence>
<dbReference type="Pfam" id="PF00264">
    <property type="entry name" value="Tyrosinase"/>
    <property type="match status" value="1"/>
</dbReference>
<evidence type="ECO:0000259" key="5">
    <source>
        <dbReference type="PROSITE" id="PS00498"/>
    </source>
</evidence>
<dbReference type="Proteomes" id="UP000447873">
    <property type="component" value="Unassembled WGS sequence"/>
</dbReference>
<keyword evidence="3" id="KW-0732">Signal</keyword>
<dbReference type="EMBL" id="WNWR01000060">
    <property type="protein sequence ID" value="KAE9992388.1"/>
    <property type="molecule type" value="Genomic_DNA"/>
</dbReference>